<comment type="function">
    <text evidence="5">A acetyltransferase, which acetylates the inositol ring of phosphatidylinositol during biosynthesis of GPI-anchor.</text>
</comment>
<evidence type="ECO:0000313" key="7">
    <source>
        <dbReference type="WBParaSite" id="SMUV_0000535701-mRNA-1"/>
    </source>
</evidence>
<feature type="transmembrane region" description="Helical" evidence="5">
    <location>
        <begin position="262"/>
        <end position="279"/>
    </location>
</feature>
<evidence type="ECO:0000256" key="5">
    <source>
        <dbReference type="RuleBase" id="RU280819"/>
    </source>
</evidence>
<keyword evidence="4 5" id="KW-0472">Membrane</keyword>
<keyword evidence="6" id="KW-1185">Reference proteome</keyword>
<accession>A0A0N5ALE1</accession>
<name>A0A0N5ALE1_9BILA</name>
<evidence type="ECO:0000256" key="2">
    <source>
        <dbReference type="ARBA" id="ARBA00022692"/>
    </source>
</evidence>
<keyword evidence="5" id="KW-0012">Acyltransferase</keyword>
<dbReference type="AlphaFoldDB" id="A0A0N5ALE1"/>
<dbReference type="GO" id="GO:0006506">
    <property type="term" value="P:GPI anchor biosynthetic process"/>
    <property type="evidence" value="ECO:0007669"/>
    <property type="project" value="UniProtKB-UniPathway"/>
</dbReference>
<proteinExistence type="inferred from homology"/>
<feature type="transmembrane region" description="Helical" evidence="5">
    <location>
        <begin position="426"/>
        <end position="446"/>
    </location>
</feature>
<dbReference type="UniPathway" id="UPA00196"/>
<dbReference type="Pfam" id="PF06423">
    <property type="entry name" value="GWT1"/>
    <property type="match status" value="1"/>
</dbReference>
<feature type="transmembrane region" description="Helical" evidence="5">
    <location>
        <begin position="374"/>
        <end position="398"/>
    </location>
</feature>
<evidence type="ECO:0000256" key="4">
    <source>
        <dbReference type="ARBA" id="ARBA00023136"/>
    </source>
</evidence>
<keyword evidence="5" id="KW-0337">GPI-anchor biosynthesis</keyword>
<sequence length="477" mass="54753">MLNGLHLNNTDSLPKIASGTTQFEVVQFQLLLPVSILLRNIAVPWIFLGRRFGANNGFWLKFLLDFSFLVLPVVLCMTILSSHIALVLTLELIAVISLIIFLLCEYTFISREKPTFKCIFNEVIDENLSPTIFITYLRSSVLLATAIAILAVDFRVFPRRFAKTEKYGRSVMDIGVASFIFCSALVDASRGTYATFVSHLTKSTPRTVIINLLRYPHEVSEYGVHWNFFFTLAAVQAFEWFLEAGRIFIKLVRKILGKRFHLLYGLFFTFLHQMLLNEYKFEDWLLSDTTPRDNFLLANREGIFSLLGYCSFYYLSLSISIYAFSKGIRLKSWFCRTVQLFVIAVVLFIIQQYVEFHYGLPSRRIVNISYVFEMLVLHTLMLGELLLVQFASLFGWAAKMPQFSTEENPFEQTKPCLMESINKHGLMFFLLANASTGVINVLVATGNIYNDMLSAVIVLLYMLLITTVIYRYSKYSA</sequence>
<feature type="transmembrane region" description="Helical" evidence="5">
    <location>
        <begin position="333"/>
        <end position="354"/>
    </location>
</feature>
<dbReference type="InterPro" id="IPR009447">
    <property type="entry name" value="PIGW/GWT1"/>
</dbReference>
<reference evidence="7" key="1">
    <citation type="submission" date="2017-02" db="UniProtKB">
        <authorList>
            <consortium name="WormBaseParasite"/>
        </authorList>
    </citation>
    <scope>IDENTIFICATION</scope>
</reference>
<feature type="transmembrane region" description="Helical" evidence="5">
    <location>
        <begin position="86"/>
        <end position="109"/>
    </location>
</feature>
<dbReference type="STRING" id="451379.A0A0N5ALE1"/>
<feature type="transmembrane region" description="Helical" evidence="5">
    <location>
        <begin position="30"/>
        <end position="48"/>
    </location>
</feature>
<evidence type="ECO:0000313" key="6">
    <source>
        <dbReference type="Proteomes" id="UP000046393"/>
    </source>
</evidence>
<keyword evidence="2 5" id="KW-0812">Transmembrane</keyword>
<organism evidence="6 7">
    <name type="scientific">Syphacia muris</name>
    <dbReference type="NCBI Taxonomy" id="451379"/>
    <lineage>
        <taxon>Eukaryota</taxon>
        <taxon>Metazoa</taxon>
        <taxon>Ecdysozoa</taxon>
        <taxon>Nematoda</taxon>
        <taxon>Chromadorea</taxon>
        <taxon>Rhabditida</taxon>
        <taxon>Spirurina</taxon>
        <taxon>Oxyuridomorpha</taxon>
        <taxon>Oxyuroidea</taxon>
        <taxon>Oxyuridae</taxon>
        <taxon>Syphacia</taxon>
    </lineage>
</organism>
<dbReference type="GO" id="GO:0032216">
    <property type="term" value="F:glucosaminyl-phosphatidylinositol O-acyltransferase activity"/>
    <property type="evidence" value="ECO:0007669"/>
    <property type="project" value="TreeGrafter"/>
</dbReference>
<dbReference type="PANTHER" id="PTHR20661:SF0">
    <property type="entry name" value="PHOSPHATIDYLINOSITOL-GLYCAN BIOSYNTHESIS CLASS W PROTEIN"/>
    <property type="match status" value="1"/>
</dbReference>
<keyword evidence="5" id="KW-0808">Transferase</keyword>
<dbReference type="EC" id="2.3.-.-" evidence="5"/>
<comment type="subcellular location">
    <subcellularLocation>
        <location evidence="5">Endoplasmic reticulum membrane</location>
        <topology evidence="5">Multi-pass membrane protein</topology>
    </subcellularLocation>
    <subcellularLocation>
        <location evidence="1">Membrane</location>
        <topology evidence="1">Multi-pass membrane protein</topology>
    </subcellularLocation>
</comment>
<comment type="similarity">
    <text evidence="5">Belongs to the PIGW family.</text>
</comment>
<feature type="transmembrane region" description="Helical" evidence="5">
    <location>
        <begin position="303"/>
        <end position="324"/>
    </location>
</feature>
<comment type="pathway">
    <text evidence="5">Glycolipid biosynthesis; glycosylphosphatidylinositol-anchor biosynthesis.</text>
</comment>
<keyword evidence="5" id="KW-0256">Endoplasmic reticulum</keyword>
<evidence type="ECO:0000256" key="3">
    <source>
        <dbReference type="ARBA" id="ARBA00022989"/>
    </source>
</evidence>
<dbReference type="WBParaSite" id="SMUV_0000535701-mRNA-1">
    <property type="protein sequence ID" value="SMUV_0000535701-mRNA-1"/>
    <property type="gene ID" value="SMUV_0000535701"/>
</dbReference>
<keyword evidence="3 5" id="KW-1133">Transmembrane helix</keyword>
<dbReference type="GO" id="GO:0072659">
    <property type="term" value="P:protein localization to plasma membrane"/>
    <property type="evidence" value="ECO:0007669"/>
    <property type="project" value="TreeGrafter"/>
</dbReference>
<feature type="transmembrane region" description="Helical" evidence="5">
    <location>
        <begin position="60"/>
        <end position="80"/>
    </location>
</feature>
<protein>
    <recommendedName>
        <fullName evidence="5">Phosphatidylinositol-glycan biosynthesis class W protein</fullName>
        <ecNumber evidence="5">2.3.-.-</ecNumber>
    </recommendedName>
</protein>
<feature type="transmembrane region" description="Helical" evidence="5">
    <location>
        <begin position="452"/>
        <end position="472"/>
    </location>
</feature>
<dbReference type="Proteomes" id="UP000046393">
    <property type="component" value="Unplaced"/>
</dbReference>
<dbReference type="GO" id="GO:0005789">
    <property type="term" value="C:endoplasmic reticulum membrane"/>
    <property type="evidence" value="ECO:0007669"/>
    <property type="project" value="UniProtKB-SubCell"/>
</dbReference>
<feature type="transmembrane region" description="Helical" evidence="5">
    <location>
        <begin position="130"/>
        <end position="152"/>
    </location>
</feature>
<evidence type="ECO:0000256" key="1">
    <source>
        <dbReference type="ARBA" id="ARBA00004141"/>
    </source>
</evidence>
<dbReference type="PANTHER" id="PTHR20661">
    <property type="entry name" value="PHOSPHATIDYLINOSITOL-GLYCAN BIOSYNTHESIS CLASS W PROTEIN"/>
    <property type="match status" value="1"/>
</dbReference>